<dbReference type="InterPro" id="IPR000843">
    <property type="entry name" value="HTH_LacI"/>
</dbReference>
<proteinExistence type="predicted"/>
<feature type="domain" description="HTH lacI-type" evidence="4">
    <location>
        <begin position="9"/>
        <end position="63"/>
    </location>
</feature>
<dbReference type="RefSeq" id="WP_308869284.1">
    <property type="nucleotide sequence ID" value="NZ_JAVFWO010000005.1"/>
</dbReference>
<organism evidence="5 6">
    <name type="scientific">Microbacterium psychrotolerans</name>
    <dbReference type="NCBI Taxonomy" id="3068321"/>
    <lineage>
        <taxon>Bacteria</taxon>
        <taxon>Bacillati</taxon>
        <taxon>Actinomycetota</taxon>
        <taxon>Actinomycetes</taxon>
        <taxon>Micrococcales</taxon>
        <taxon>Microbacteriaceae</taxon>
        <taxon>Microbacterium</taxon>
    </lineage>
</organism>
<dbReference type="CDD" id="cd01392">
    <property type="entry name" value="HTH_LacI"/>
    <property type="match status" value="1"/>
</dbReference>
<name>A0ABU0Z819_9MICO</name>
<dbReference type="PANTHER" id="PTHR30146">
    <property type="entry name" value="LACI-RELATED TRANSCRIPTIONAL REPRESSOR"/>
    <property type="match status" value="1"/>
</dbReference>
<sequence length="618" mass="66405">MTEVTSRPITMAQVAQHAGVSQASVSRVLNGVATVDQAIVAKVNRAVAALNYSPSEAARSLVRGSSHTIALLVPDLENPMFQGVLKGLTVAAARDGYRVLVADSAESVGVEADIAGEARSKCDALVLVSPRMPDAELRELIQRTTPVVVVNRRVDDTPAAQLSVDYATAVKELGAHLRGFGHRRIAYVAGPSLSYANEQRAQGLGELAREYPDLEFLTIPAGSSMEAGYDSADAVLETGATAAIAFNDLVALGLMSRLREVGVEVPEQLSIVGIDDIPQSRFAAPPLTTMSVPRIEIGRQAWNRMRQALDGENADHPLFYRPVLVARQSSGPASHASGWVGPARPVLRLGSTVVAQYEEGATVDSVLSPRPYLDAVISRTGTPLTVTEPTDHPHHLGVSLAIADVNGTSYWGGRTYVRGEGSIMVPNHGRQRRDRLHIDGHSLDERLSWVDEHGTTQLVEVRELRSAELEKGWALRWRSHLKATLDAITFGSPATNGREGAGYGGIFWRFAPEIARVFSPAGDTERDVHGAATPWLAFTFPDRGTTVVLTQGDERLPWFVRFAEYLGAGPSVAWDEPRTIPEGGELDLELTAYVLDEELADAAAVEAALPALRAQAGL</sequence>
<reference evidence="5 6" key="1">
    <citation type="submission" date="2023-08" db="EMBL/GenBank/DDBJ databases">
        <title>Microbacterium psychrotolerans sp. nov., a psychrotolerant bacterium isolated from soil in Heilongjiang Province, China.</title>
        <authorList>
            <person name="An P."/>
            <person name="Zhao D."/>
            <person name="Xiang H."/>
        </authorList>
    </citation>
    <scope>NUCLEOTIDE SEQUENCE [LARGE SCALE GENOMIC DNA]</scope>
    <source>
        <strain evidence="5 6">QXD-8</strain>
    </source>
</reference>
<evidence type="ECO:0000256" key="2">
    <source>
        <dbReference type="ARBA" id="ARBA00023125"/>
    </source>
</evidence>
<dbReference type="InterPro" id="IPR029475">
    <property type="entry name" value="DUF6807"/>
</dbReference>
<keyword evidence="3" id="KW-0804">Transcription</keyword>
<dbReference type="PANTHER" id="PTHR30146:SF109">
    <property type="entry name" value="HTH-TYPE TRANSCRIPTIONAL REGULATOR GALS"/>
    <property type="match status" value="1"/>
</dbReference>
<dbReference type="Pfam" id="PF14100">
    <property type="entry name" value="DUF6807"/>
    <property type="match status" value="1"/>
</dbReference>
<dbReference type="SUPFAM" id="SSF47413">
    <property type="entry name" value="lambda repressor-like DNA-binding domains"/>
    <property type="match status" value="1"/>
</dbReference>
<gene>
    <name evidence="5" type="ORF">Q9R08_16770</name>
</gene>
<evidence type="ECO:0000313" key="5">
    <source>
        <dbReference type="EMBL" id="MDQ7879646.1"/>
    </source>
</evidence>
<dbReference type="Proteomes" id="UP001235133">
    <property type="component" value="Unassembled WGS sequence"/>
</dbReference>
<dbReference type="Gene3D" id="1.10.260.40">
    <property type="entry name" value="lambda repressor-like DNA-binding domains"/>
    <property type="match status" value="1"/>
</dbReference>
<dbReference type="Pfam" id="PF13377">
    <property type="entry name" value="Peripla_BP_3"/>
    <property type="match status" value="1"/>
</dbReference>
<evidence type="ECO:0000256" key="3">
    <source>
        <dbReference type="ARBA" id="ARBA00023163"/>
    </source>
</evidence>
<dbReference type="CDD" id="cd06267">
    <property type="entry name" value="PBP1_LacI_sugar_binding-like"/>
    <property type="match status" value="1"/>
</dbReference>
<keyword evidence="1" id="KW-0805">Transcription regulation</keyword>
<dbReference type="EMBL" id="JAVFWO010000005">
    <property type="protein sequence ID" value="MDQ7879646.1"/>
    <property type="molecule type" value="Genomic_DNA"/>
</dbReference>
<dbReference type="PROSITE" id="PS50932">
    <property type="entry name" value="HTH_LACI_2"/>
    <property type="match status" value="1"/>
</dbReference>
<dbReference type="InterPro" id="IPR010982">
    <property type="entry name" value="Lambda_DNA-bd_dom_sf"/>
</dbReference>
<keyword evidence="6" id="KW-1185">Reference proteome</keyword>
<evidence type="ECO:0000259" key="4">
    <source>
        <dbReference type="PROSITE" id="PS50932"/>
    </source>
</evidence>
<evidence type="ECO:0000313" key="6">
    <source>
        <dbReference type="Proteomes" id="UP001235133"/>
    </source>
</evidence>
<evidence type="ECO:0000256" key="1">
    <source>
        <dbReference type="ARBA" id="ARBA00023015"/>
    </source>
</evidence>
<dbReference type="Gene3D" id="3.40.50.2300">
    <property type="match status" value="2"/>
</dbReference>
<dbReference type="SMART" id="SM00354">
    <property type="entry name" value="HTH_LACI"/>
    <property type="match status" value="1"/>
</dbReference>
<dbReference type="Pfam" id="PF00356">
    <property type="entry name" value="LacI"/>
    <property type="match status" value="1"/>
</dbReference>
<accession>A0ABU0Z819</accession>
<dbReference type="InterPro" id="IPR028082">
    <property type="entry name" value="Peripla_BP_I"/>
</dbReference>
<dbReference type="InterPro" id="IPR046335">
    <property type="entry name" value="LacI/GalR-like_sensor"/>
</dbReference>
<keyword evidence="2" id="KW-0238">DNA-binding</keyword>
<dbReference type="SUPFAM" id="SSF53822">
    <property type="entry name" value="Periplasmic binding protein-like I"/>
    <property type="match status" value="1"/>
</dbReference>
<comment type="caution">
    <text evidence="5">The sequence shown here is derived from an EMBL/GenBank/DDBJ whole genome shotgun (WGS) entry which is preliminary data.</text>
</comment>
<protein>
    <submittedName>
        <fullName evidence="5">PmoA family protein</fullName>
    </submittedName>
</protein>